<keyword evidence="11" id="KW-0411">Iron-sulfur</keyword>
<evidence type="ECO:0000256" key="2">
    <source>
        <dbReference type="ARBA" id="ARBA00002399"/>
    </source>
</evidence>
<dbReference type="Pfam" id="PF00919">
    <property type="entry name" value="UPF0004"/>
    <property type="match status" value="1"/>
</dbReference>
<dbReference type="FunFam" id="3.40.50.12160:FF:000004">
    <property type="entry name" value="Threonylcarbamoyladenosine tRNA methylthiotransferase MtaB"/>
    <property type="match status" value="1"/>
</dbReference>
<dbReference type="PANTHER" id="PTHR11918:SF45">
    <property type="entry name" value="THREONYLCARBAMOYLADENOSINE TRNA METHYLTHIOTRANSFERASE"/>
    <property type="match status" value="1"/>
</dbReference>
<dbReference type="InterPro" id="IPR013848">
    <property type="entry name" value="Methylthiotransferase_N"/>
</dbReference>
<evidence type="ECO:0000256" key="7">
    <source>
        <dbReference type="ARBA" id="ARBA00022691"/>
    </source>
</evidence>
<organism evidence="18 19">
    <name type="scientific">Alicyclobacillus mengziensis</name>
    <dbReference type="NCBI Taxonomy" id="2931921"/>
    <lineage>
        <taxon>Bacteria</taxon>
        <taxon>Bacillati</taxon>
        <taxon>Bacillota</taxon>
        <taxon>Bacilli</taxon>
        <taxon>Bacillales</taxon>
        <taxon>Alicyclobacillaceae</taxon>
        <taxon>Alicyclobacillus</taxon>
    </lineage>
</organism>
<dbReference type="PROSITE" id="PS51449">
    <property type="entry name" value="MTTASE_N"/>
    <property type="match status" value="1"/>
</dbReference>
<keyword evidence="4" id="KW-0004">4Fe-4S</keyword>
<proteinExistence type="inferred from homology"/>
<dbReference type="SMART" id="SM00729">
    <property type="entry name" value="Elp3"/>
    <property type="match status" value="1"/>
</dbReference>
<dbReference type="NCBIfam" id="TIGR00089">
    <property type="entry name" value="MiaB/RimO family radical SAM methylthiotransferase"/>
    <property type="match status" value="1"/>
</dbReference>
<gene>
    <name evidence="18" type="primary">mtaB</name>
    <name evidence="18" type="ORF">JZ786_16515</name>
</gene>
<evidence type="ECO:0000256" key="10">
    <source>
        <dbReference type="ARBA" id="ARBA00023004"/>
    </source>
</evidence>
<feature type="domain" description="MTTase N-terminal" evidence="16">
    <location>
        <begin position="2"/>
        <end position="114"/>
    </location>
</feature>
<protein>
    <recommendedName>
        <fullName evidence="15">Threonylcarbamoyladenosine tRNA methylthiotransferase MtaB</fullName>
        <ecNumber evidence="3">2.8.4.5</ecNumber>
    </recommendedName>
    <alternativeName>
        <fullName evidence="12">tRNA-t(6)A37 methylthiotransferase</fullName>
    </alternativeName>
</protein>
<dbReference type="RefSeq" id="WP_206655483.1">
    <property type="nucleotide sequence ID" value="NZ_CP071182.1"/>
</dbReference>
<evidence type="ECO:0000256" key="5">
    <source>
        <dbReference type="ARBA" id="ARBA00022490"/>
    </source>
</evidence>
<comment type="cofactor">
    <cofactor evidence="1">
        <name>[4Fe-4S] cluster</name>
        <dbReference type="ChEBI" id="CHEBI:49883"/>
    </cofactor>
</comment>
<dbReference type="InterPro" id="IPR034557">
    <property type="entry name" value="ThrcA_tRNA_MEthiotransferase"/>
</dbReference>
<evidence type="ECO:0000256" key="12">
    <source>
        <dbReference type="ARBA" id="ARBA00031213"/>
    </source>
</evidence>
<keyword evidence="5" id="KW-0963">Cytoplasm</keyword>
<dbReference type="Proteomes" id="UP000663505">
    <property type="component" value="Chromosome"/>
</dbReference>
<dbReference type="PROSITE" id="PS51918">
    <property type="entry name" value="RADICAL_SAM"/>
    <property type="match status" value="1"/>
</dbReference>
<evidence type="ECO:0000259" key="16">
    <source>
        <dbReference type="PROSITE" id="PS51449"/>
    </source>
</evidence>
<dbReference type="SFLD" id="SFLDG01082">
    <property type="entry name" value="B12-binding_domain_containing"/>
    <property type="match status" value="1"/>
</dbReference>
<dbReference type="GO" id="GO:0051539">
    <property type="term" value="F:4 iron, 4 sulfur cluster binding"/>
    <property type="evidence" value="ECO:0007669"/>
    <property type="project" value="UniProtKB-KW"/>
</dbReference>
<dbReference type="NCBIfam" id="TIGR01579">
    <property type="entry name" value="MiaB-like-C"/>
    <property type="match status" value="1"/>
</dbReference>
<dbReference type="EMBL" id="CP071182">
    <property type="protein sequence ID" value="QSO46113.1"/>
    <property type="molecule type" value="Genomic_DNA"/>
</dbReference>
<feature type="domain" description="Radical SAM core" evidence="17">
    <location>
        <begin position="148"/>
        <end position="377"/>
    </location>
</feature>
<keyword evidence="10" id="KW-0408">Iron</keyword>
<dbReference type="GO" id="GO:0035598">
    <property type="term" value="F:tRNA (N(6)-L-threonylcarbamoyladenosine(37)-C(2))-methylthiotransferase activity"/>
    <property type="evidence" value="ECO:0007669"/>
    <property type="project" value="UniProtKB-EC"/>
</dbReference>
<keyword evidence="19" id="KW-1185">Reference proteome</keyword>
<evidence type="ECO:0000256" key="1">
    <source>
        <dbReference type="ARBA" id="ARBA00001966"/>
    </source>
</evidence>
<dbReference type="InterPro" id="IPR006467">
    <property type="entry name" value="MiaB-like_bact"/>
</dbReference>
<evidence type="ECO:0000259" key="17">
    <source>
        <dbReference type="PROSITE" id="PS51918"/>
    </source>
</evidence>
<keyword evidence="8" id="KW-0819">tRNA processing</keyword>
<dbReference type="Gene3D" id="3.80.30.20">
    <property type="entry name" value="tm_1862 like domain"/>
    <property type="match status" value="1"/>
</dbReference>
<keyword evidence="6" id="KW-0808">Transferase</keyword>
<sequence length="489" mass="55396">MPTVAFHTLGCKVNFYDTEAIWRKFQTAGYEQVAFEDRADVYVINTCTVTNTGDKKSRQMIRRAVRTNPDAVVAVTGCYAQMAPDEIAAMNGVDLVVGNDRKTKIVDLVEDIWQEQNLHQGDENLLKTREVGNILKTRQFEEMDVPYFEDRTRANLKIQDGCNNFCTFCIIPYARGLIRSRSPEKVVLQARKLAKAGYREIILTGIHTGGYGADLNGYRLAHLLKDLENIEELYRIRISSIEASEIDDELIEVLGNSSKACRHLHIPLQAGHNQVLRKMNRHYTVEEYAAKVRNLRQALPGLAVTSDVIVGFPGETDEFFEDTETLIRELEFSQLHVFPYSPRKGTPAAKFSDQVPNAVKEARTERLIELSNQLVERYAAQWLNRRVEVIPEEPYHLPENQANRGQGPWGRPGFWLMGHTDTYLKVAFPVPPGIKPEQLMGEVCEVCLSDCTSTFQFGEFVRQLTTEDDVSRADDMSLEVGGVFREGKG</sequence>
<dbReference type="GO" id="GO:0046872">
    <property type="term" value="F:metal ion binding"/>
    <property type="evidence" value="ECO:0007669"/>
    <property type="project" value="UniProtKB-KW"/>
</dbReference>
<evidence type="ECO:0000256" key="9">
    <source>
        <dbReference type="ARBA" id="ARBA00022723"/>
    </source>
</evidence>
<evidence type="ECO:0000256" key="4">
    <source>
        <dbReference type="ARBA" id="ARBA00022485"/>
    </source>
</evidence>
<dbReference type="SFLD" id="SFLDG01061">
    <property type="entry name" value="methylthiotransferase"/>
    <property type="match status" value="1"/>
</dbReference>
<dbReference type="KEGG" id="afx:JZ786_16515"/>
<name>A0A9X7Z6D5_9BACL</name>
<dbReference type="Gene3D" id="3.40.50.12160">
    <property type="entry name" value="Methylthiotransferase, N-terminal domain"/>
    <property type="match status" value="1"/>
</dbReference>
<keyword evidence="7" id="KW-0949">S-adenosyl-L-methionine</keyword>
<dbReference type="InterPro" id="IPR006638">
    <property type="entry name" value="Elp3/MiaA/NifB-like_rSAM"/>
</dbReference>
<dbReference type="AlphaFoldDB" id="A0A9X7Z6D5"/>
<dbReference type="PROSITE" id="PS01278">
    <property type="entry name" value="MTTASE_RADICAL"/>
    <property type="match status" value="1"/>
</dbReference>
<dbReference type="InterPro" id="IPR007197">
    <property type="entry name" value="rSAM"/>
</dbReference>
<dbReference type="FunFam" id="3.80.30.20:FF:000001">
    <property type="entry name" value="tRNA-2-methylthio-N(6)-dimethylallyladenosine synthase 2"/>
    <property type="match status" value="1"/>
</dbReference>
<evidence type="ECO:0000256" key="15">
    <source>
        <dbReference type="ARBA" id="ARBA00069898"/>
    </source>
</evidence>
<evidence type="ECO:0000256" key="6">
    <source>
        <dbReference type="ARBA" id="ARBA00022679"/>
    </source>
</evidence>
<comment type="catalytic activity">
    <reaction evidence="13">
        <text>N(6)-L-threonylcarbamoyladenosine(37) in tRNA + (sulfur carrier)-SH + AH2 + 2 S-adenosyl-L-methionine = 2-methylsulfanyl-N(6)-L-threonylcarbamoyladenosine(37) in tRNA + (sulfur carrier)-H + 5'-deoxyadenosine + L-methionine + A + S-adenosyl-L-homocysteine + 2 H(+)</text>
        <dbReference type="Rhea" id="RHEA:37075"/>
        <dbReference type="Rhea" id="RHEA-COMP:10163"/>
        <dbReference type="Rhea" id="RHEA-COMP:11092"/>
        <dbReference type="Rhea" id="RHEA-COMP:14737"/>
        <dbReference type="Rhea" id="RHEA-COMP:14739"/>
        <dbReference type="ChEBI" id="CHEBI:13193"/>
        <dbReference type="ChEBI" id="CHEBI:15378"/>
        <dbReference type="ChEBI" id="CHEBI:17319"/>
        <dbReference type="ChEBI" id="CHEBI:17499"/>
        <dbReference type="ChEBI" id="CHEBI:29917"/>
        <dbReference type="ChEBI" id="CHEBI:57844"/>
        <dbReference type="ChEBI" id="CHEBI:57856"/>
        <dbReference type="ChEBI" id="CHEBI:59789"/>
        <dbReference type="ChEBI" id="CHEBI:64428"/>
        <dbReference type="ChEBI" id="CHEBI:74418"/>
        <dbReference type="ChEBI" id="CHEBI:74420"/>
        <dbReference type="EC" id="2.8.4.5"/>
    </reaction>
</comment>
<evidence type="ECO:0000256" key="3">
    <source>
        <dbReference type="ARBA" id="ARBA00013273"/>
    </source>
</evidence>
<dbReference type="PANTHER" id="PTHR11918">
    <property type="entry name" value="RADICAL SAM PROTEINS"/>
    <property type="match status" value="1"/>
</dbReference>
<dbReference type="SUPFAM" id="SSF102114">
    <property type="entry name" value="Radical SAM enzymes"/>
    <property type="match status" value="1"/>
</dbReference>
<comment type="function">
    <text evidence="2">Catalyzes the methylthiolation of N6-threonylcarbamoyladenosine (t(6)A), leading to the formation of 2-methylthio-N6-threonylcarbamoyladenosine (ms(2)t(6)A) at position 37 in tRNAs that read codons beginning with adenine.</text>
</comment>
<evidence type="ECO:0000313" key="18">
    <source>
        <dbReference type="EMBL" id="QSO46113.1"/>
    </source>
</evidence>
<dbReference type="EC" id="2.8.4.5" evidence="3"/>
<dbReference type="InterPro" id="IPR038135">
    <property type="entry name" value="Methylthiotransferase_N_sf"/>
</dbReference>
<dbReference type="InterPro" id="IPR058240">
    <property type="entry name" value="rSAM_sf"/>
</dbReference>
<dbReference type="SFLD" id="SFLDF00295">
    <property type="entry name" value="threonylcarbamoyladenosine_tRN"/>
    <property type="match status" value="1"/>
</dbReference>
<dbReference type="CDD" id="cd01335">
    <property type="entry name" value="Radical_SAM"/>
    <property type="match status" value="1"/>
</dbReference>
<dbReference type="InterPro" id="IPR020612">
    <property type="entry name" value="Methylthiotransferase_CS"/>
</dbReference>
<accession>A0A9X7Z6D5</accession>
<evidence type="ECO:0000256" key="8">
    <source>
        <dbReference type="ARBA" id="ARBA00022694"/>
    </source>
</evidence>
<evidence type="ECO:0000256" key="11">
    <source>
        <dbReference type="ARBA" id="ARBA00023014"/>
    </source>
</evidence>
<evidence type="ECO:0000313" key="19">
    <source>
        <dbReference type="Proteomes" id="UP000663505"/>
    </source>
</evidence>
<keyword evidence="9" id="KW-0479">Metal-binding</keyword>
<comment type="similarity">
    <text evidence="14">Belongs to the methylthiotransferase family. MtaB subfamily.</text>
</comment>
<reference evidence="18 19" key="1">
    <citation type="submission" date="2021-02" db="EMBL/GenBank/DDBJ databases">
        <title>Alicyclobacillus curvatus sp. nov. and Alicyclobacillus mengziensis sp. nov., two acidophilic bacteria isolated from acid mine drainage.</title>
        <authorList>
            <person name="Huang Y."/>
        </authorList>
    </citation>
    <scope>NUCLEOTIDE SEQUENCE [LARGE SCALE GENOMIC DNA]</scope>
    <source>
        <strain evidence="18 19">S30H14</strain>
    </source>
</reference>
<dbReference type="SFLD" id="SFLDS00029">
    <property type="entry name" value="Radical_SAM"/>
    <property type="match status" value="1"/>
</dbReference>
<evidence type="ECO:0000256" key="13">
    <source>
        <dbReference type="ARBA" id="ARBA00051661"/>
    </source>
</evidence>
<dbReference type="InterPro" id="IPR005839">
    <property type="entry name" value="Methylthiotransferase"/>
</dbReference>
<dbReference type="InterPro" id="IPR023404">
    <property type="entry name" value="rSAM_horseshoe"/>
</dbReference>
<dbReference type="Pfam" id="PF04055">
    <property type="entry name" value="Radical_SAM"/>
    <property type="match status" value="1"/>
</dbReference>
<evidence type="ECO:0000256" key="14">
    <source>
        <dbReference type="ARBA" id="ARBA00061574"/>
    </source>
</evidence>